<evidence type="ECO:0000313" key="6">
    <source>
        <dbReference type="EMBL" id="ATA82582.1"/>
    </source>
</evidence>
<dbReference type="SUPFAM" id="SSF48452">
    <property type="entry name" value="TPR-like"/>
    <property type="match status" value="1"/>
</dbReference>
<dbReference type="InterPro" id="IPR011990">
    <property type="entry name" value="TPR-like_helical_dom_sf"/>
</dbReference>
<evidence type="ECO:0000256" key="1">
    <source>
        <dbReference type="ARBA" id="ARBA00022737"/>
    </source>
</evidence>
<dbReference type="InterPro" id="IPR019734">
    <property type="entry name" value="TPR_rpt"/>
</dbReference>
<protein>
    <recommendedName>
        <fullName evidence="5">SH3b domain-containing protein</fullName>
    </recommendedName>
</protein>
<name>A0A250FBS0_9FLAO</name>
<feature type="transmembrane region" description="Helical" evidence="4">
    <location>
        <begin position="159"/>
        <end position="177"/>
    </location>
</feature>
<dbReference type="Proteomes" id="UP000217276">
    <property type="component" value="Chromosome"/>
</dbReference>
<dbReference type="Pfam" id="PF08239">
    <property type="entry name" value="SH3_3"/>
    <property type="match status" value="1"/>
</dbReference>
<sequence>MKYLITLICLAIATIGWGQDQDNFDKATTLYQKGDYTQAAAVYSSILKSGKESSALYYNLGNTYYKLNNVPESIYYYEKALQLDPENADAKNNLIFANQMKVDAITPLPKTWVRQLSDGIVGLFSAHTWAVLSIIGVFAFVLSFLLYYFVERTALKRTFFSLMLVFLFFAIGSYTLAHFCHKQVSQTQYAILFDKTVRVFSDANAYSSEVMQLHEGTKVEIIEDAKDWVKIRLVNGKTGWTKVSSLRKL</sequence>
<dbReference type="PANTHER" id="PTHR44943:SF8">
    <property type="entry name" value="TPR REPEAT-CONTAINING PROTEIN MJ0263"/>
    <property type="match status" value="1"/>
</dbReference>
<dbReference type="AlphaFoldDB" id="A0A250FBS0"/>
<dbReference type="InterPro" id="IPR051685">
    <property type="entry name" value="Ycf3/AcsC/BcsC/TPR_MFPF"/>
</dbReference>
<proteinExistence type="predicted"/>
<evidence type="ECO:0000259" key="5">
    <source>
        <dbReference type="PROSITE" id="PS51781"/>
    </source>
</evidence>
<accession>A0A250FBS0</accession>
<keyword evidence="2 3" id="KW-0802">TPR repeat</keyword>
<dbReference type="Gene3D" id="1.25.40.10">
    <property type="entry name" value="Tetratricopeptide repeat domain"/>
    <property type="match status" value="1"/>
</dbReference>
<dbReference type="SUPFAM" id="SSF50044">
    <property type="entry name" value="SH3-domain"/>
    <property type="match status" value="1"/>
</dbReference>
<feature type="transmembrane region" description="Helical" evidence="4">
    <location>
        <begin position="129"/>
        <end position="150"/>
    </location>
</feature>
<dbReference type="SMART" id="SM00028">
    <property type="entry name" value="TPR"/>
    <property type="match status" value="1"/>
</dbReference>
<dbReference type="PANTHER" id="PTHR44943">
    <property type="entry name" value="CELLULOSE SYNTHASE OPERON PROTEIN C"/>
    <property type="match status" value="1"/>
</dbReference>
<feature type="repeat" description="TPR" evidence="3">
    <location>
        <begin position="54"/>
        <end position="87"/>
    </location>
</feature>
<organism evidence="6 7">
    <name type="scientific">Capnocytophaga leadbetteri</name>
    <dbReference type="NCBI Taxonomy" id="327575"/>
    <lineage>
        <taxon>Bacteria</taxon>
        <taxon>Pseudomonadati</taxon>
        <taxon>Bacteroidota</taxon>
        <taxon>Flavobacteriia</taxon>
        <taxon>Flavobacteriales</taxon>
        <taxon>Flavobacteriaceae</taxon>
        <taxon>Capnocytophaga</taxon>
    </lineage>
</organism>
<dbReference type="InterPro" id="IPR036028">
    <property type="entry name" value="SH3-like_dom_sf"/>
</dbReference>
<feature type="domain" description="SH3b" evidence="5">
    <location>
        <begin position="185"/>
        <end position="249"/>
    </location>
</feature>
<dbReference type="RefSeq" id="WP_095914576.1">
    <property type="nucleotide sequence ID" value="NZ_CAMURD010000081.1"/>
</dbReference>
<keyword evidence="1" id="KW-0677">Repeat</keyword>
<dbReference type="Gene3D" id="2.30.30.40">
    <property type="entry name" value="SH3 Domains"/>
    <property type="match status" value="1"/>
</dbReference>
<evidence type="ECO:0000313" key="7">
    <source>
        <dbReference type="Proteomes" id="UP000217276"/>
    </source>
</evidence>
<dbReference type="KEGG" id="clk:CGC53_09645"/>
<dbReference type="EMBL" id="CP022384">
    <property type="protein sequence ID" value="ATA82582.1"/>
    <property type="molecule type" value="Genomic_DNA"/>
</dbReference>
<dbReference type="InterPro" id="IPR003646">
    <property type="entry name" value="SH3-like_bac-type"/>
</dbReference>
<keyword evidence="7" id="KW-1185">Reference proteome</keyword>
<evidence type="ECO:0000256" key="4">
    <source>
        <dbReference type="SAM" id="Phobius"/>
    </source>
</evidence>
<evidence type="ECO:0000256" key="3">
    <source>
        <dbReference type="PROSITE-ProRule" id="PRU00339"/>
    </source>
</evidence>
<keyword evidence="4" id="KW-1133">Transmembrane helix</keyword>
<dbReference type="Pfam" id="PF13432">
    <property type="entry name" value="TPR_16"/>
    <property type="match status" value="1"/>
</dbReference>
<keyword evidence="4" id="KW-0812">Transmembrane</keyword>
<dbReference type="PROSITE" id="PS50005">
    <property type="entry name" value="TPR"/>
    <property type="match status" value="1"/>
</dbReference>
<reference evidence="7" key="1">
    <citation type="submission" date="2017-06" db="EMBL/GenBank/DDBJ databases">
        <title>Capnocytophaga spp. assemblies.</title>
        <authorList>
            <person name="Gulvik C.A."/>
        </authorList>
    </citation>
    <scope>NUCLEOTIDE SEQUENCE [LARGE SCALE GENOMIC DNA]</scope>
    <source>
        <strain evidence="7">H6253</strain>
    </source>
</reference>
<dbReference type="PROSITE" id="PS50293">
    <property type="entry name" value="TPR_REGION"/>
    <property type="match status" value="1"/>
</dbReference>
<dbReference type="PROSITE" id="PS51781">
    <property type="entry name" value="SH3B"/>
    <property type="match status" value="1"/>
</dbReference>
<keyword evidence="4" id="KW-0472">Membrane</keyword>
<gene>
    <name evidence="6" type="ORF">CGC53_09645</name>
</gene>
<evidence type="ECO:0000256" key="2">
    <source>
        <dbReference type="ARBA" id="ARBA00022803"/>
    </source>
</evidence>